<dbReference type="InterPro" id="IPR013087">
    <property type="entry name" value="Znf_C2H2_type"/>
</dbReference>
<dbReference type="GO" id="GO:0008270">
    <property type="term" value="F:zinc ion binding"/>
    <property type="evidence" value="ECO:0007669"/>
    <property type="project" value="UniProtKB-KW"/>
</dbReference>
<keyword evidence="4 7" id="KW-0863">Zinc-finger</keyword>
<evidence type="ECO:0000256" key="5">
    <source>
        <dbReference type="ARBA" id="ARBA00022833"/>
    </source>
</evidence>
<name>A0AAD4QCB3_9AGAM</name>
<feature type="domain" description="C2H2-type" evidence="8">
    <location>
        <begin position="117"/>
        <end position="144"/>
    </location>
</feature>
<dbReference type="Gene3D" id="3.30.160.60">
    <property type="entry name" value="Classic Zinc Finger"/>
    <property type="match status" value="3"/>
</dbReference>
<evidence type="ECO:0000313" key="10">
    <source>
        <dbReference type="Proteomes" id="UP001201163"/>
    </source>
</evidence>
<dbReference type="AlphaFoldDB" id="A0AAD4QCB3"/>
<dbReference type="GO" id="GO:0000981">
    <property type="term" value="F:DNA-binding transcription factor activity, RNA polymerase II-specific"/>
    <property type="evidence" value="ECO:0007669"/>
    <property type="project" value="TreeGrafter"/>
</dbReference>
<comment type="subcellular location">
    <subcellularLocation>
        <location evidence="1">Nucleus</location>
    </subcellularLocation>
</comment>
<keyword evidence="10" id="KW-1185">Reference proteome</keyword>
<evidence type="ECO:0000256" key="6">
    <source>
        <dbReference type="ARBA" id="ARBA00023242"/>
    </source>
</evidence>
<dbReference type="PANTHER" id="PTHR14003">
    <property type="entry name" value="TRANSCRIPTIONAL REPRESSOR PROTEIN YY"/>
    <property type="match status" value="1"/>
</dbReference>
<dbReference type="EMBL" id="JAKELL010000041">
    <property type="protein sequence ID" value="KAH8988515.1"/>
    <property type="molecule type" value="Genomic_DNA"/>
</dbReference>
<keyword evidence="5" id="KW-0862">Zinc</keyword>
<accession>A0AAD4QCB3</accession>
<evidence type="ECO:0000256" key="3">
    <source>
        <dbReference type="ARBA" id="ARBA00022737"/>
    </source>
</evidence>
<proteinExistence type="predicted"/>
<gene>
    <name evidence="9" type="ORF">EDB92DRAFT_1870982</name>
</gene>
<dbReference type="GO" id="GO:0005667">
    <property type="term" value="C:transcription regulator complex"/>
    <property type="evidence" value="ECO:0007669"/>
    <property type="project" value="TreeGrafter"/>
</dbReference>
<protein>
    <recommendedName>
        <fullName evidence="8">C2H2-type domain-containing protein</fullName>
    </recommendedName>
</protein>
<evidence type="ECO:0000259" key="8">
    <source>
        <dbReference type="PROSITE" id="PS50157"/>
    </source>
</evidence>
<dbReference type="GO" id="GO:0031519">
    <property type="term" value="C:PcG protein complex"/>
    <property type="evidence" value="ECO:0007669"/>
    <property type="project" value="TreeGrafter"/>
</dbReference>
<dbReference type="PROSITE" id="PS50157">
    <property type="entry name" value="ZINC_FINGER_C2H2_2"/>
    <property type="match status" value="3"/>
</dbReference>
<keyword evidence="3" id="KW-0677">Repeat</keyword>
<evidence type="ECO:0000256" key="2">
    <source>
        <dbReference type="ARBA" id="ARBA00022723"/>
    </source>
</evidence>
<organism evidence="9 10">
    <name type="scientific">Lactarius akahatsu</name>
    <dbReference type="NCBI Taxonomy" id="416441"/>
    <lineage>
        <taxon>Eukaryota</taxon>
        <taxon>Fungi</taxon>
        <taxon>Dikarya</taxon>
        <taxon>Basidiomycota</taxon>
        <taxon>Agaricomycotina</taxon>
        <taxon>Agaricomycetes</taxon>
        <taxon>Russulales</taxon>
        <taxon>Russulaceae</taxon>
        <taxon>Lactarius</taxon>
    </lineage>
</organism>
<dbReference type="SUPFAM" id="SSF57667">
    <property type="entry name" value="beta-beta-alpha zinc fingers"/>
    <property type="match status" value="1"/>
</dbReference>
<evidence type="ECO:0000313" key="9">
    <source>
        <dbReference type="EMBL" id="KAH8988515.1"/>
    </source>
</evidence>
<dbReference type="GO" id="GO:0000978">
    <property type="term" value="F:RNA polymerase II cis-regulatory region sequence-specific DNA binding"/>
    <property type="evidence" value="ECO:0007669"/>
    <property type="project" value="TreeGrafter"/>
</dbReference>
<dbReference type="GO" id="GO:0000785">
    <property type="term" value="C:chromatin"/>
    <property type="evidence" value="ECO:0007669"/>
    <property type="project" value="TreeGrafter"/>
</dbReference>
<feature type="domain" description="C2H2-type" evidence="8">
    <location>
        <begin position="175"/>
        <end position="205"/>
    </location>
</feature>
<dbReference type="Proteomes" id="UP001201163">
    <property type="component" value="Unassembled WGS sequence"/>
</dbReference>
<comment type="caution">
    <text evidence="9">The sequence shown here is derived from an EMBL/GenBank/DDBJ whole genome shotgun (WGS) entry which is preliminary data.</text>
</comment>
<dbReference type="InterPro" id="IPR036236">
    <property type="entry name" value="Znf_C2H2_sf"/>
</dbReference>
<evidence type="ECO:0000256" key="1">
    <source>
        <dbReference type="ARBA" id="ARBA00004123"/>
    </source>
</evidence>
<evidence type="ECO:0000256" key="4">
    <source>
        <dbReference type="ARBA" id="ARBA00022771"/>
    </source>
</evidence>
<dbReference type="FunFam" id="3.30.160.60:FF:001102">
    <property type="entry name" value="Transcription factor IIIA"/>
    <property type="match status" value="1"/>
</dbReference>
<evidence type="ECO:0000256" key="7">
    <source>
        <dbReference type="PROSITE-ProRule" id="PRU00042"/>
    </source>
</evidence>
<dbReference type="SMART" id="SM00355">
    <property type="entry name" value="ZnF_C2H2"/>
    <property type="match status" value="4"/>
</dbReference>
<dbReference type="PANTHER" id="PTHR14003:SF20">
    <property type="entry name" value="FINGER DOMAIN PROTEIN, PUTATIVE (AFU_ORTHOLOGUE AFUA_4G10380)-RELATED"/>
    <property type="match status" value="1"/>
</dbReference>
<sequence length="390" mass="43070">MVSYACQLEFFLSSSRLADTFRDNRSSAYSSKGSETTISIIDCLARIREHHEGVRPLRPTRGSHIHILVTAGSVVSGSTHNRTTVLRIVHPVPFRSSRHYEPLHCSILIINMSKPENVCKICQKTFTRKADCTRHARLHAGIKPYRCTVEGCGKRFAQYTALKTHDNVHTGLKPFRCGFAGCTSAFGDPSSCTRHRKEMHCPRQPYECFFPGCKSSILRTSAFKAHLKRHGEQYVQIFKRGDTSARLAGSTVIEDDRVQSFSFDQVNTLPSISDAWGSFLSLPEDASVSMGMQAGLSPGPSCASPLVLSPCPRIVPNHDTGYFLSPQRASPHPSSQYSSPMLPTPALTPIYTPALGLEFTGDVGVQINPCLSTQNWMQQCWQDTGTQFAG</sequence>
<keyword evidence="2" id="KW-0479">Metal-binding</keyword>
<keyword evidence="6" id="KW-0539">Nucleus</keyword>
<feature type="domain" description="C2H2-type" evidence="8">
    <location>
        <begin position="145"/>
        <end position="174"/>
    </location>
</feature>
<dbReference type="PROSITE" id="PS00028">
    <property type="entry name" value="ZINC_FINGER_C2H2_1"/>
    <property type="match status" value="4"/>
</dbReference>
<reference evidence="9" key="1">
    <citation type="submission" date="2022-01" db="EMBL/GenBank/DDBJ databases">
        <title>Comparative genomics reveals a dynamic genome evolution in the ectomycorrhizal milk-cap (Lactarius) mushrooms.</title>
        <authorList>
            <consortium name="DOE Joint Genome Institute"/>
            <person name="Lebreton A."/>
            <person name="Tang N."/>
            <person name="Kuo A."/>
            <person name="LaButti K."/>
            <person name="Drula E."/>
            <person name="Barry K."/>
            <person name="Clum A."/>
            <person name="Lipzen A."/>
            <person name="Mousain D."/>
            <person name="Ng V."/>
            <person name="Wang R."/>
            <person name="Wang X."/>
            <person name="Dai Y."/>
            <person name="Henrissat B."/>
            <person name="Grigoriev I.V."/>
            <person name="Guerin-Laguette A."/>
            <person name="Yu F."/>
            <person name="Martin F.M."/>
        </authorList>
    </citation>
    <scope>NUCLEOTIDE SEQUENCE</scope>
    <source>
        <strain evidence="9">QP</strain>
    </source>
</reference>